<evidence type="ECO:0000313" key="18">
    <source>
        <dbReference type="EMBL" id="EFV14066.2"/>
    </source>
</evidence>
<proteinExistence type="inferred from homology"/>
<organism evidence="18 19">
    <name type="scientific">Segniliparus rugosus (strain ATCC BAA-974 / DSM 45345 / CCUG 50838 / CIP 108380 / JCM 13579 / CDC 945)</name>
    <dbReference type="NCBI Taxonomy" id="679197"/>
    <lineage>
        <taxon>Bacteria</taxon>
        <taxon>Bacillati</taxon>
        <taxon>Actinomycetota</taxon>
        <taxon>Actinomycetes</taxon>
        <taxon>Mycobacteriales</taxon>
        <taxon>Segniliparaceae</taxon>
        <taxon>Segniliparus</taxon>
    </lineage>
</organism>
<accession>E5XNF4</accession>
<dbReference type="InterPro" id="IPR003694">
    <property type="entry name" value="NAD_synthase"/>
</dbReference>
<evidence type="ECO:0000259" key="17">
    <source>
        <dbReference type="Pfam" id="PF02540"/>
    </source>
</evidence>
<evidence type="ECO:0000256" key="9">
    <source>
        <dbReference type="ARBA" id="ARBA00051206"/>
    </source>
</evidence>
<dbReference type="GO" id="GO:0004359">
    <property type="term" value="F:glutaminase activity"/>
    <property type="evidence" value="ECO:0007669"/>
    <property type="project" value="InterPro"/>
</dbReference>
<dbReference type="Pfam" id="PF02540">
    <property type="entry name" value="NAD_synthase"/>
    <property type="match status" value="1"/>
</dbReference>
<evidence type="ECO:0000256" key="16">
    <source>
        <dbReference type="SAM" id="MobiDB-lite"/>
    </source>
</evidence>
<evidence type="ECO:0000256" key="13">
    <source>
        <dbReference type="HAMAP-Rule" id="MF_00193"/>
    </source>
</evidence>
<evidence type="ECO:0000256" key="7">
    <source>
        <dbReference type="ARBA" id="ARBA00022842"/>
    </source>
</evidence>
<feature type="binding site" evidence="13">
    <location>
        <position position="251"/>
    </location>
    <ligand>
        <name>ATP</name>
        <dbReference type="ChEBI" id="CHEBI:30616"/>
    </ligand>
</feature>
<dbReference type="GO" id="GO:0003952">
    <property type="term" value="F:NAD+ synthase (glutamine-hydrolyzing) activity"/>
    <property type="evidence" value="ECO:0007669"/>
    <property type="project" value="InterPro"/>
</dbReference>
<dbReference type="Gene3D" id="3.40.50.620">
    <property type="entry name" value="HUPs"/>
    <property type="match status" value="1"/>
</dbReference>
<gene>
    <name evidence="13" type="primary">nadE</name>
    <name evidence="18" type="ORF">HMPREF9336_00983</name>
</gene>
<comment type="catalytic activity">
    <reaction evidence="9 13 15">
        <text>deamido-NAD(+) + NH4(+) + ATP = AMP + diphosphate + NAD(+) + H(+)</text>
        <dbReference type="Rhea" id="RHEA:21188"/>
        <dbReference type="ChEBI" id="CHEBI:15378"/>
        <dbReference type="ChEBI" id="CHEBI:28938"/>
        <dbReference type="ChEBI" id="CHEBI:30616"/>
        <dbReference type="ChEBI" id="CHEBI:33019"/>
        <dbReference type="ChEBI" id="CHEBI:57540"/>
        <dbReference type="ChEBI" id="CHEBI:58437"/>
        <dbReference type="ChEBI" id="CHEBI:456215"/>
        <dbReference type="EC" id="6.3.1.5"/>
    </reaction>
</comment>
<dbReference type="SUPFAM" id="SSF52402">
    <property type="entry name" value="Adenine nucleotide alpha hydrolases-like"/>
    <property type="match status" value="1"/>
</dbReference>
<dbReference type="InterPro" id="IPR022926">
    <property type="entry name" value="NH(3)-dep_NAD(+)_synth"/>
</dbReference>
<dbReference type="NCBIfam" id="NF001979">
    <property type="entry name" value="PRK00768.1"/>
    <property type="match status" value="1"/>
</dbReference>
<comment type="caution">
    <text evidence="18">The sequence shown here is derived from an EMBL/GenBank/DDBJ whole genome shotgun (WGS) entry which is preliminary data.</text>
</comment>
<dbReference type="GO" id="GO:0005737">
    <property type="term" value="C:cytoplasm"/>
    <property type="evidence" value="ECO:0007669"/>
    <property type="project" value="InterPro"/>
</dbReference>
<feature type="binding site" evidence="13">
    <location>
        <position position="92"/>
    </location>
    <ligand>
        <name>Mg(2+)</name>
        <dbReference type="ChEBI" id="CHEBI:18420"/>
    </ligand>
</feature>
<dbReference type="GO" id="GO:0005524">
    <property type="term" value="F:ATP binding"/>
    <property type="evidence" value="ECO:0007669"/>
    <property type="project" value="UniProtKB-UniRule"/>
</dbReference>
<evidence type="ECO:0000256" key="15">
    <source>
        <dbReference type="RuleBase" id="RU003812"/>
    </source>
</evidence>
<keyword evidence="3 13" id="KW-0436">Ligase</keyword>
<feature type="compositionally biased region" description="Low complexity" evidence="16">
    <location>
        <begin position="12"/>
        <end position="21"/>
    </location>
</feature>
<evidence type="ECO:0000256" key="4">
    <source>
        <dbReference type="ARBA" id="ARBA00022723"/>
    </source>
</evidence>
<comment type="similarity">
    <text evidence="1 13 14">Belongs to the NAD synthetase family.</text>
</comment>
<feature type="binding site" description="in other chain" evidence="13">
    <location>
        <position position="180"/>
    </location>
    <ligand>
        <name>deamido-NAD(+)</name>
        <dbReference type="ChEBI" id="CHEBI:58437"/>
        <note>ligand shared between two neighboring subunits</note>
    </ligand>
</feature>
<keyword evidence="8 13" id="KW-0520">NAD</keyword>
<evidence type="ECO:0000256" key="12">
    <source>
        <dbReference type="ARBA" id="ARBA00070926"/>
    </source>
</evidence>
<evidence type="ECO:0000256" key="10">
    <source>
        <dbReference type="ARBA" id="ARBA00055966"/>
    </source>
</evidence>
<dbReference type="AlphaFoldDB" id="E5XNF4"/>
<comment type="function">
    <text evidence="10 13">Catalyzes the ATP-dependent amidation of deamido-NAD to form NAD. Uses ammonia as a nitrogen source.</text>
</comment>
<protein>
    <recommendedName>
        <fullName evidence="12 13">NH(3)-dependent NAD(+) synthetase</fullName>
        <ecNumber evidence="11 13">6.3.1.5</ecNumber>
    </recommendedName>
</protein>
<name>E5XNF4_SEGRC</name>
<evidence type="ECO:0000256" key="14">
    <source>
        <dbReference type="RuleBase" id="RU003811"/>
    </source>
</evidence>
<evidence type="ECO:0000256" key="11">
    <source>
        <dbReference type="ARBA" id="ARBA00066987"/>
    </source>
</evidence>
<dbReference type="InterPro" id="IPR014729">
    <property type="entry name" value="Rossmann-like_a/b/a_fold"/>
</dbReference>
<keyword evidence="7 13" id="KW-0460">Magnesium</keyword>
<feature type="domain" description="NAD/GMP synthase" evidence="17">
    <location>
        <begin position="64"/>
        <end position="305"/>
    </location>
</feature>
<evidence type="ECO:0000256" key="1">
    <source>
        <dbReference type="ARBA" id="ARBA00005859"/>
    </source>
</evidence>
<dbReference type="InterPro" id="IPR022310">
    <property type="entry name" value="NAD/GMP_synthase"/>
</dbReference>
<keyword evidence="19" id="KW-1185">Reference proteome</keyword>
<dbReference type="PANTHER" id="PTHR23090">
    <property type="entry name" value="NH 3 /GLUTAMINE-DEPENDENT NAD + SYNTHETASE"/>
    <property type="match status" value="1"/>
</dbReference>
<dbReference type="EMBL" id="ACZI02000003">
    <property type="protein sequence ID" value="EFV14066.2"/>
    <property type="molecule type" value="Genomic_DNA"/>
</dbReference>
<evidence type="ECO:0000256" key="3">
    <source>
        <dbReference type="ARBA" id="ARBA00022598"/>
    </source>
</evidence>
<dbReference type="HOGENOM" id="CLU_059327_3_0_11"/>
<dbReference type="Proteomes" id="UP000004816">
    <property type="component" value="Unassembled WGS sequence"/>
</dbReference>
<comment type="subunit">
    <text evidence="2 13">Homodimer.</text>
</comment>
<feature type="binding site" evidence="13">
    <location>
        <position position="220"/>
    </location>
    <ligand>
        <name>deamido-NAD(+)</name>
        <dbReference type="ChEBI" id="CHEBI:58437"/>
        <note>ligand shared between two neighboring subunits</note>
    </ligand>
</feature>
<dbReference type="CDD" id="cd00553">
    <property type="entry name" value="NAD_synthase"/>
    <property type="match status" value="1"/>
</dbReference>
<dbReference type="FunFam" id="3.40.50.620:FF:000015">
    <property type="entry name" value="NH(3)-dependent NAD(+) synthetase"/>
    <property type="match status" value="1"/>
</dbReference>
<evidence type="ECO:0000256" key="5">
    <source>
        <dbReference type="ARBA" id="ARBA00022741"/>
    </source>
</evidence>
<dbReference type="GO" id="GO:0009435">
    <property type="term" value="P:NAD+ biosynthetic process"/>
    <property type="evidence" value="ECO:0007669"/>
    <property type="project" value="UniProtKB-UniRule"/>
</dbReference>
<feature type="binding site" evidence="13">
    <location>
        <position position="229"/>
    </location>
    <ligand>
        <name>ATP</name>
        <dbReference type="ChEBI" id="CHEBI:30616"/>
    </ligand>
</feature>
<dbReference type="NCBIfam" id="TIGR00552">
    <property type="entry name" value="nadE"/>
    <property type="match status" value="1"/>
</dbReference>
<feature type="binding site" evidence="13">
    <location>
        <begin position="86"/>
        <end position="93"/>
    </location>
    <ligand>
        <name>ATP</name>
        <dbReference type="ChEBI" id="CHEBI:30616"/>
    </ligand>
</feature>
<feature type="binding site" description="in other chain" evidence="13">
    <location>
        <begin position="300"/>
        <end position="301"/>
    </location>
    <ligand>
        <name>deamido-NAD(+)</name>
        <dbReference type="ChEBI" id="CHEBI:58437"/>
        <note>ligand shared between two neighboring subunits</note>
    </ligand>
</feature>
<feature type="binding site" evidence="13">
    <location>
        <position position="205"/>
    </location>
    <ligand>
        <name>Mg(2+)</name>
        <dbReference type="ChEBI" id="CHEBI:18420"/>
    </ligand>
</feature>
<evidence type="ECO:0000313" key="19">
    <source>
        <dbReference type="Proteomes" id="UP000004816"/>
    </source>
</evidence>
<dbReference type="PANTHER" id="PTHR23090:SF7">
    <property type="entry name" value="NH(3)-DEPENDENT NAD(+) SYNTHETASE"/>
    <property type="match status" value="1"/>
</dbReference>
<feature type="region of interest" description="Disordered" evidence="16">
    <location>
        <begin position="1"/>
        <end position="21"/>
    </location>
</feature>
<dbReference type="EC" id="6.3.1.5" evidence="11 13"/>
<keyword evidence="6 13" id="KW-0067">ATP-binding</keyword>
<dbReference type="STRING" id="679197.HMPREF9336_00983"/>
<evidence type="ECO:0000256" key="8">
    <source>
        <dbReference type="ARBA" id="ARBA00023027"/>
    </source>
</evidence>
<dbReference type="HAMAP" id="MF_00193">
    <property type="entry name" value="NadE_ammonia_dep"/>
    <property type="match status" value="1"/>
</dbReference>
<reference evidence="18 19" key="1">
    <citation type="journal article" date="2011" name="Stand. Genomic Sci.">
        <title>High quality draft genome sequence of Segniliparus rugosus CDC 945(T)= (ATCC BAA-974(T)).</title>
        <authorList>
            <person name="Earl A.M."/>
            <person name="Desjardins C.A."/>
            <person name="Fitzgerald M.G."/>
            <person name="Arachchi H.M."/>
            <person name="Zeng Q."/>
            <person name="Mehta T."/>
            <person name="Griggs A."/>
            <person name="Birren B.W."/>
            <person name="Toney N.C."/>
            <person name="Carr J."/>
            <person name="Posey J."/>
            <person name="Butler W.R."/>
        </authorList>
    </citation>
    <scope>NUCLEOTIDE SEQUENCE [LARGE SCALE GENOMIC DNA]</scope>
    <source>
        <strain evidence="19">ATCC BAA-974 / DSM 45345 / CCUG 50838 / CIP 108380 / JCM 13579 / CDC 945</strain>
    </source>
</reference>
<evidence type="ECO:0000256" key="6">
    <source>
        <dbReference type="ARBA" id="ARBA00022840"/>
    </source>
</evidence>
<evidence type="ECO:0000256" key="2">
    <source>
        <dbReference type="ARBA" id="ARBA00011738"/>
    </source>
</evidence>
<dbReference type="GO" id="GO:0046872">
    <property type="term" value="F:metal ion binding"/>
    <property type="evidence" value="ECO:0007669"/>
    <property type="project" value="UniProtKB-KW"/>
</dbReference>
<dbReference type="GO" id="GO:0008795">
    <property type="term" value="F:NAD+ synthase activity"/>
    <property type="evidence" value="ECO:0007669"/>
    <property type="project" value="UniProtKB-UniRule"/>
</dbReference>
<dbReference type="UniPathway" id="UPA00253">
    <property type="reaction ID" value="UER00333"/>
</dbReference>
<keyword evidence="5 13" id="KW-0547">Nucleotide-binding</keyword>
<keyword evidence="4 13" id="KW-0479">Metal-binding</keyword>
<comment type="pathway">
    <text evidence="13">Cofactor biosynthesis; NAD(+) biosynthesis; NAD(+) from deamido-NAD(+) (ammonia route): step 1/1.</text>
</comment>
<dbReference type="eggNOG" id="COG0171">
    <property type="taxonomic scope" value="Bacteria"/>
</dbReference>
<sequence>MAEEGNGHALRGPAAASEGSAPNAASATHALCASGGYSDPMTTLRATIIAELAVSPTVDSQEEIDRRVGFLADYLVASGAKGFVLGISGGQDSALAGKLAQLAAEKARSDGHEAQFLAVRLPYGAQADEADAQISLQFIGPDRSVVANVKPGADATASAAATALEGGELRDFVRGNIKARERMVLQYALAGQLGYLVVGTDHAAEAVTGFFTKYGDGGVDVTPLSGLTKRQGAQLLRFLGAPESITKKVPTADLEDDRPALPDEEALGLTYTQLDDYLEGKPVAEEVSAKLEKIFLATRHKRAVPVTPFDSWWRS</sequence>
<feature type="binding site" description="in other chain" evidence="13">
    <location>
        <position position="213"/>
    </location>
    <ligand>
        <name>deamido-NAD(+)</name>
        <dbReference type="ChEBI" id="CHEBI:58437"/>
        <note>ligand shared between two neighboring subunits</note>
    </ligand>
</feature>
<feature type="binding site" evidence="13">
    <location>
        <position position="200"/>
    </location>
    <ligand>
        <name>ATP</name>
        <dbReference type="ChEBI" id="CHEBI:30616"/>
    </ligand>
</feature>